<keyword evidence="5" id="KW-0012">Acyltransferase</keyword>
<comment type="catalytic activity">
    <reaction evidence="7">
        <text>N-acetyl-alpha-D-glucosamine 1-phosphate + UTP + H(+) = UDP-N-acetyl-alpha-D-glucosamine + diphosphate</text>
        <dbReference type="Rhea" id="RHEA:13509"/>
        <dbReference type="ChEBI" id="CHEBI:15378"/>
        <dbReference type="ChEBI" id="CHEBI:33019"/>
        <dbReference type="ChEBI" id="CHEBI:46398"/>
        <dbReference type="ChEBI" id="CHEBI:57705"/>
        <dbReference type="ChEBI" id="CHEBI:57776"/>
        <dbReference type="EC" id="2.7.7.23"/>
    </reaction>
</comment>
<sequence length="266" mass="28732">MSDDRQIRNSKSEIRNAPTAILLAAGKGTRMGGDRAKVLYEAAGQSMIRWVVQACKAAGCERVIVVVGYQADAVRESLADEPGVAFVEQTEQLGTGHAAMMAAPCFEGRPATDVFVLAGDAPLIREQTLAKLLAVHRETQAVATLATAELDDPTGYGRVLRDASGNFDAIVEQKDATDEQRAIREVNPSYYCFRSDRLFDSLAKVSNDNKQGEYYLTDVPGMLKQAGERVSVVDAVPAEDVIGVNTPEQLAVVDEILKNRASGMRV</sequence>
<evidence type="ECO:0000256" key="2">
    <source>
        <dbReference type="ARBA" id="ARBA00007947"/>
    </source>
</evidence>
<dbReference type="PANTHER" id="PTHR43584">
    <property type="entry name" value="NUCLEOTIDYL TRANSFERASE"/>
    <property type="match status" value="1"/>
</dbReference>
<keyword evidence="3 10" id="KW-0808">Transferase</keyword>
<gene>
    <name evidence="10" type="ORF">ACERK3_12250</name>
</gene>
<evidence type="ECO:0000256" key="1">
    <source>
        <dbReference type="ARBA" id="ARBA00007707"/>
    </source>
</evidence>
<comment type="similarity">
    <text evidence="2">In the N-terminal section; belongs to the N-acetylglucosamine-1-phosphate uridyltransferase family.</text>
</comment>
<organism evidence="10 11">
    <name type="scientific">Natronomicrosphaera hydrolytica</name>
    <dbReference type="NCBI Taxonomy" id="3242702"/>
    <lineage>
        <taxon>Bacteria</taxon>
        <taxon>Pseudomonadati</taxon>
        <taxon>Planctomycetota</taxon>
        <taxon>Phycisphaerae</taxon>
        <taxon>Phycisphaerales</taxon>
        <taxon>Phycisphaeraceae</taxon>
        <taxon>Natronomicrosphaera</taxon>
    </lineage>
</organism>
<dbReference type="EMBL" id="JBGUBD010000006">
    <property type="protein sequence ID" value="MFA9479054.1"/>
    <property type="molecule type" value="Genomic_DNA"/>
</dbReference>
<dbReference type="PANTHER" id="PTHR43584:SF3">
    <property type="entry name" value="BIFUNCTIONAL PROTEIN GLMU"/>
    <property type="match status" value="1"/>
</dbReference>
<evidence type="ECO:0000256" key="7">
    <source>
        <dbReference type="ARBA" id="ARBA00048493"/>
    </source>
</evidence>
<evidence type="ECO:0000256" key="5">
    <source>
        <dbReference type="ARBA" id="ARBA00023315"/>
    </source>
</evidence>
<evidence type="ECO:0000256" key="3">
    <source>
        <dbReference type="ARBA" id="ARBA00022679"/>
    </source>
</evidence>
<name>A0ABV4U8C5_9BACT</name>
<protein>
    <submittedName>
        <fullName evidence="10">NTP transferase domain-containing protein</fullName>
    </submittedName>
</protein>
<comment type="caution">
    <text evidence="10">The sequence shown here is derived from an EMBL/GenBank/DDBJ whole genome shotgun (WGS) entry which is preliminary data.</text>
</comment>
<dbReference type="GO" id="GO:0016740">
    <property type="term" value="F:transferase activity"/>
    <property type="evidence" value="ECO:0007669"/>
    <property type="project" value="UniProtKB-KW"/>
</dbReference>
<feature type="domain" description="MobA-like NTP transferase" evidence="9">
    <location>
        <begin position="20"/>
        <end position="164"/>
    </location>
</feature>
<dbReference type="InterPro" id="IPR025877">
    <property type="entry name" value="MobA-like_NTP_Trfase"/>
</dbReference>
<dbReference type="InterPro" id="IPR029044">
    <property type="entry name" value="Nucleotide-diphossugar_trans"/>
</dbReference>
<evidence type="ECO:0000256" key="6">
    <source>
        <dbReference type="ARBA" id="ARBA00048247"/>
    </source>
</evidence>
<comment type="function">
    <text evidence="8">Catalyzes the last two sequential reactions in the de novo biosynthetic pathway for UDP-N-acetylglucosamine (UDP-GlcNAc). The C-terminal domain catalyzes the transfer of acetyl group from acetyl coenzyme A to glucosamine-1-phosphate (GlcN-1-P) to produce N-acetylglucosamine-1-phosphate (GlcNAc-1-P), which is converted into UDP-GlcNAc by the transfer of uridine 5-monophosphate (from uridine 5-triphosphate), a reaction catalyzed by the N-terminal domain.</text>
</comment>
<accession>A0ABV4U8C5</accession>
<reference evidence="10 11" key="1">
    <citation type="submission" date="2024-08" db="EMBL/GenBank/DDBJ databases">
        <title>Whole-genome sequencing of halo(alkali)philic microorganisms from hypersaline lakes.</title>
        <authorList>
            <person name="Sorokin D.Y."/>
            <person name="Merkel A.Y."/>
            <person name="Messina E."/>
            <person name="Yakimov M."/>
        </authorList>
    </citation>
    <scope>NUCLEOTIDE SEQUENCE [LARGE SCALE GENOMIC DNA]</scope>
    <source>
        <strain evidence="10 11">AB-hyl4</strain>
    </source>
</reference>
<evidence type="ECO:0000313" key="11">
    <source>
        <dbReference type="Proteomes" id="UP001575105"/>
    </source>
</evidence>
<dbReference type="CDD" id="cd02540">
    <property type="entry name" value="GT2_GlmU_N_bac"/>
    <property type="match status" value="1"/>
</dbReference>
<comment type="catalytic activity">
    <reaction evidence="6">
        <text>alpha-D-glucosamine 1-phosphate + acetyl-CoA = N-acetyl-alpha-D-glucosamine 1-phosphate + CoA + H(+)</text>
        <dbReference type="Rhea" id="RHEA:13725"/>
        <dbReference type="ChEBI" id="CHEBI:15378"/>
        <dbReference type="ChEBI" id="CHEBI:57287"/>
        <dbReference type="ChEBI" id="CHEBI:57288"/>
        <dbReference type="ChEBI" id="CHEBI:57776"/>
        <dbReference type="ChEBI" id="CHEBI:58516"/>
        <dbReference type="EC" id="2.3.1.157"/>
    </reaction>
</comment>
<evidence type="ECO:0000259" key="9">
    <source>
        <dbReference type="Pfam" id="PF12804"/>
    </source>
</evidence>
<dbReference type="Gene3D" id="3.90.550.10">
    <property type="entry name" value="Spore Coat Polysaccharide Biosynthesis Protein SpsA, Chain A"/>
    <property type="match status" value="1"/>
</dbReference>
<evidence type="ECO:0000256" key="4">
    <source>
        <dbReference type="ARBA" id="ARBA00022695"/>
    </source>
</evidence>
<dbReference type="SUPFAM" id="SSF53448">
    <property type="entry name" value="Nucleotide-diphospho-sugar transferases"/>
    <property type="match status" value="1"/>
</dbReference>
<comment type="similarity">
    <text evidence="1">In the C-terminal section; belongs to the transferase hexapeptide repeat family.</text>
</comment>
<keyword evidence="11" id="KW-1185">Reference proteome</keyword>
<dbReference type="RefSeq" id="WP_425345971.1">
    <property type="nucleotide sequence ID" value="NZ_JBGUBD010000006.1"/>
</dbReference>
<dbReference type="Proteomes" id="UP001575105">
    <property type="component" value="Unassembled WGS sequence"/>
</dbReference>
<proteinExistence type="inferred from homology"/>
<evidence type="ECO:0000313" key="10">
    <source>
        <dbReference type="EMBL" id="MFA9479054.1"/>
    </source>
</evidence>
<keyword evidence="4" id="KW-0548">Nucleotidyltransferase</keyword>
<dbReference type="Pfam" id="PF12804">
    <property type="entry name" value="NTP_transf_3"/>
    <property type="match status" value="1"/>
</dbReference>
<dbReference type="InterPro" id="IPR050065">
    <property type="entry name" value="GlmU-like"/>
</dbReference>
<evidence type="ECO:0000256" key="8">
    <source>
        <dbReference type="ARBA" id="ARBA00049628"/>
    </source>
</evidence>